<dbReference type="Pfam" id="PF01590">
    <property type="entry name" value="GAF"/>
    <property type="match status" value="2"/>
</dbReference>
<dbReference type="InterPro" id="IPR027417">
    <property type="entry name" value="P-loop_NTPase"/>
</dbReference>
<feature type="domain" description="Sigma-54 factor interaction" evidence="6">
    <location>
        <begin position="557"/>
        <end position="821"/>
    </location>
</feature>
<reference evidence="7 8" key="1">
    <citation type="journal article" date="2017" name="Genome Announc.">
        <title>Complete Genome Sequences of Two Acetylene-Fermenting Pelobacter acetylenicus Strains.</title>
        <authorList>
            <person name="Sutton J.M."/>
            <person name="Baesman S.M."/>
            <person name="Fierst J.L."/>
            <person name="Poret-Peterson A.T."/>
            <person name="Oremland R.S."/>
            <person name="Dunlap D.S."/>
            <person name="Akob D.M."/>
        </authorList>
    </citation>
    <scope>NUCLEOTIDE SEQUENCE [LARGE SCALE GENOMIC DNA]</scope>
    <source>
        <strain evidence="7 8">SFB93</strain>
    </source>
</reference>
<dbReference type="Pfam" id="PF25601">
    <property type="entry name" value="AAA_lid_14"/>
    <property type="match status" value="1"/>
</dbReference>
<keyword evidence="2" id="KW-0067">ATP-binding</keyword>
<dbReference type="SMART" id="SM00382">
    <property type="entry name" value="AAA"/>
    <property type="match status" value="1"/>
</dbReference>
<dbReference type="GO" id="GO:0005524">
    <property type="term" value="F:ATP binding"/>
    <property type="evidence" value="ECO:0007669"/>
    <property type="project" value="UniProtKB-KW"/>
</dbReference>
<evidence type="ECO:0000256" key="3">
    <source>
        <dbReference type="ARBA" id="ARBA00023015"/>
    </source>
</evidence>
<evidence type="ECO:0000256" key="5">
    <source>
        <dbReference type="ARBA" id="ARBA00023163"/>
    </source>
</evidence>
<keyword evidence="4" id="KW-0238">DNA-binding</keyword>
<dbReference type="Gene3D" id="1.10.8.60">
    <property type="match status" value="1"/>
</dbReference>
<gene>
    <name evidence="7" type="ORF">A7E78_12015</name>
</gene>
<keyword evidence="1" id="KW-0547">Nucleotide-binding</keyword>
<dbReference type="STRING" id="1842532.A7E78_12015"/>
<dbReference type="Pfam" id="PF00158">
    <property type="entry name" value="Sigma54_activat"/>
    <property type="match status" value="1"/>
</dbReference>
<dbReference type="PROSITE" id="PS50045">
    <property type="entry name" value="SIGMA54_INTERACT_4"/>
    <property type="match status" value="1"/>
</dbReference>
<dbReference type="AlphaFoldDB" id="A0A1L3GRD0"/>
<dbReference type="KEGG" id="pef:A7E78_12015"/>
<dbReference type="OrthoDB" id="9814761at2"/>
<dbReference type="PANTHER" id="PTHR32071:SF121">
    <property type="entry name" value="SIGMA L-DEPENDENT TRANSCRIPTIONAL REGULATOR YQIR-RELATED"/>
    <property type="match status" value="1"/>
</dbReference>
<dbReference type="InterPro" id="IPR003018">
    <property type="entry name" value="GAF"/>
</dbReference>
<keyword evidence="5" id="KW-0804">Transcription</keyword>
<name>A0A1L3GRD0_9BACT</name>
<evidence type="ECO:0000313" key="7">
    <source>
        <dbReference type="EMBL" id="APG28501.1"/>
    </source>
</evidence>
<dbReference type="SMART" id="SM00065">
    <property type="entry name" value="GAF"/>
    <property type="match status" value="2"/>
</dbReference>
<evidence type="ECO:0000256" key="4">
    <source>
        <dbReference type="ARBA" id="ARBA00023125"/>
    </source>
</evidence>
<dbReference type="InterPro" id="IPR029016">
    <property type="entry name" value="GAF-like_dom_sf"/>
</dbReference>
<dbReference type="PANTHER" id="PTHR32071">
    <property type="entry name" value="TRANSCRIPTIONAL REGULATORY PROTEIN"/>
    <property type="match status" value="1"/>
</dbReference>
<dbReference type="InterPro" id="IPR003593">
    <property type="entry name" value="AAA+_ATPase"/>
</dbReference>
<dbReference type="SUPFAM" id="SSF55781">
    <property type="entry name" value="GAF domain-like"/>
    <property type="match status" value="2"/>
</dbReference>
<sequence>MDPFVSAQLVLLTNRINAYGKENLDDILHALAEAVHLITGRSSCRLYLEDLTSGSLICALATGRQAEEIRQQSFPINTVDCVVSQVYHSHEEQQLADLKTAGIELEQQLAERFSIRASYYLPLHHHGRAVGVLCIDSRRKNQLLEPEQCRPLRSFIDGIMSAIDQARLYHQQMVLARWVDEAKKKEAAFCMVQSAVRLIDKLALAAVLVPCPAGSDNGEEMLQILASYAEQREDKQAYETQRLIDLGPGKSLLSRYINSNGVIVDETLLEPLYLPTLSEEFLQKRYLTEELGLRSLYVVPRYDPRTRRVICLVNYYSRGSDHFTEFEKGLLEAHAEMAQRVIQEIGDEHMEIQVLAEINDLLQEKFEGVSPFLNSVLSKATELIGADAGSIALVRKTGGESWLVVEEADGSLVGAKSKQRLKKHIPLLRIGGNELPPDVRSMTGFVAASGRPYLVVDSVEEKRSGGYYYEITDIIRSELGVPVICEEEVIAVICLDSLRPYYFTDEHIRILQIIGRMIARHLADMLHIEQLTSEVHRLGSDVDYKDPKVSSYKLGNLIGNSAKADELVEFIQKVTPPLFNRITMWFNSDVREATLGLPSLLITGATGSGKEFLFNSIYSRLNDFYREKISDKGELPVKKTNIAAYSGELTYSELFGHKRGAFTGAHADRKGILEEAHGGLVFLDEIGDADPKTQVQLLRFLDNGGFVRLGENLTRYARVLLVAATNKDLGQLIREGRFREDLYHRLSELSIEVPSLNDRREDIPDLATHFLGKLYQVYKPADEQEEDDTPILSRAARDLLTRHNFTGNIRELRSILVRALFFRNGPVITEQDIERVLIAQAPPGSTATAEQLTGKVARELLEAILQGEGDFWQTVHEPFSEKRISRDVVAKVVDLARTQGANSMPQVATLLKACSDPAGDDEQRRIFYKFKNFLYKTIKLG</sequence>
<organism evidence="7 8">
    <name type="scientific">Syntrophotalea acetylenivorans</name>
    <dbReference type="NCBI Taxonomy" id="1842532"/>
    <lineage>
        <taxon>Bacteria</taxon>
        <taxon>Pseudomonadati</taxon>
        <taxon>Thermodesulfobacteriota</taxon>
        <taxon>Desulfuromonadia</taxon>
        <taxon>Desulfuromonadales</taxon>
        <taxon>Syntrophotaleaceae</taxon>
        <taxon>Syntrophotalea</taxon>
    </lineage>
</organism>
<accession>A0A1L3GRD0</accession>
<dbReference type="Gene3D" id="3.40.50.300">
    <property type="entry name" value="P-loop containing nucleotide triphosphate hydrolases"/>
    <property type="match status" value="1"/>
</dbReference>
<dbReference type="InterPro" id="IPR058031">
    <property type="entry name" value="AAA_lid_NorR"/>
</dbReference>
<dbReference type="RefSeq" id="WP_072284528.1">
    <property type="nucleotide sequence ID" value="NZ_CP015519.1"/>
</dbReference>
<dbReference type="NCBIfam" id="NF038230">
    <property type="entry name" value="Regu_Geo_Pelo"/>
    <property type="match status" value="1"/>
</dbReference>
<dbReference type="SUPFAM" id="SSF52540">
    <property type="entry name" value="P-loop containing nucleoside triphosphate hydrolases"/>
    <property type="match status" value="1"/>
</dbReference>
<evidence type="ECO:0000313" key="8">
    <source>
        <dbReference type="Proteomes" id="UP000182517"/>
    </source>
</evidence>
<dbReference type="GO" id="GO:0006355">
    <property type="term" value="P:regulation of DNA-templated transcription"/>
    <property type="evidence" value="ECO:0007669"/>
    <property type="project" value="InterPro"/>
</dbReference>
<keyword evidence="8" id="KW-1185">Reference proteome</keyword>
<dbReference type="InterPro" id="IPR002078">
    <property type="entry name" value="Sigma_54_int"/>
</dbReference>
<dbReference type="GO" id="GO:0003677">
    <property type="term" value="F:DNA binding"/>
    <property type="evidence" value="ECO:0007669"/>
    <property type="project" value="UniProtKB-KW"/>
</dbReference>
<protein>
    <submittedName>
        <fullName evidence="7">Fis family transcriptional regulator</fullName>
    </submittedName>
</protein>
<keyword evidence="3" id="KW-0805">Transcription regulation</keyword>
<dbReference type="EMBL" id="CP015519">
    <property type="protein sequence ID" value="APG28501.1"/>
    <property type="molecule type" value="Genomic_DNA"/>
</dbReference>
<evidence type="ECO:0000259" key="6">
    <source>
        <dbReference type="PROSITE" id="PS50045"/>
    </source>
</evidence>
<dbReference type="CDD" id="cd00009">
    <property type="entry name" value="AAA"/>
    <property type="match status" value="1"/>
</dbReference>
<dbReference type="Gene3D" id="3.30.450.40">
    <property type="match status" value="2"/>
</dbReference>
<evidence type="ECO:0000256" key="1">
    <source>
        <dbReference type="ARBA" id="ARBA00022741"/>
    </source>
</evidence>
<dbReference type="Proteomes" id="UP000182517">
    <property type="component" value="Chromosome"/>
</dbReference>
<proteinExistence type="predicted"/>
<evidence type="ECO:0000256" key="2">
    <source>
        <dbReference type="ARBA" id="ARBA00022840"/>
    </source>
</evidence>